<accession>A0A061SDV0</accession>
<organism evidence="1">
    <name type="scientific">Tetraselmis sp. GSL018</name>
    <dbReference type="NCBI Taxonomy" id="582737"/>
    <lineage>
        <taxon>Eukaryota</taxon>
        <taxon>Viridiplantae</taxon>
        <taxon>Chlorophyta</taxon>
        <taxon>core chlorophytes</taxon>
        <taxon>Chlorodendrophyceae</taxon>
        <taxon>Chlorodendrales</taxon>
        <taxon>Chlorodendraceae</taxon>
        <taxon>Tetraselmis</taxon>
    </lineage>
</organism>
<reference evidence="1" key="1">
    <citation type="submission" date="2014-05" db="EMBL/GenBank/DDBJ databases">
        <title>The transcriptome of the halophilic microalga Tetraselmis sp. GSL018 isolated from the Great Salt Lake, Utah.</title>
        <authorList>
            <person name="Jinkerson R.E."/>
            <person name="D'Adamo S."/>
            <person name="Posewitz M.C."/>
        </authorList>
    </citation>
    <scope>NUCLEOTIDE SEQUENCE</scope>
    <source>
        <strain evidence="1">GSL018</strain>
    </source>
</reference>
<evidence type="ECO:0000313" key="1">
    <source>
        <dbReference type="EMBL" id="JAC82473.1"/>
    </source>
</evidence>
<dbReference type="EMBL" id="GBEZ01002599">
    <property type="protein sequence ID" value="JAC82473.1"/>
    <property type="molecule type" value="Transcribed_RNA"/>
</dbReference>
<proteinExistence type="predicted"/>
<sequence length="107" mass="11861">MDLHEEAAEEHDLVGKIRSRLVEAPRQGVALQAGLQRVAGLVRLRHDDVGFDMRVLPRVEVGLTHEDDAHLLQRQGARERDLRLLHAVGVGELLPSSVPPQSAITRL</sequence>
<dbReference type="AlphaFoldDB" id="A0A061SDV0"/>
<protein>
    <submittedName>
        <fullName evidence="1">Uncharacterized protein</fullName>
    </submittedName>
</protein>
<name>A0A061SDV0_9CHLO</name>
<gene>
    <name evidence="1" type="ORF">TSPGSL018_5655</name>
</gene>